<dbReference type="Proteomes" id="UP001164064">
    <property type="component" value="Plasmid pRIVM_C010559_1"/>
</dbReference>
<evidence type="ECO:0000313" key="3">
    <source>
        <dbReference type="EMBL" id="AXK00650.1"/>
    </source>
</evidence>
<keyword evidence="1" id="KW-0812">Transmembrane</keyword>
<evidence type="ECO:0000313" key="4">
    <source>
        <dbReference type="EMBL" id="UYF73620.1"/>
    </source>
</evidence>
<dbReference type="AlphaFoldDB" id="A0A499RG39"/>
<dbReference type="RefSeq" id="WP_151532481.1">
    <property type="nucleotide sequence ID" value="NZ_CP089039.1"/>
</dbReference>
<reference evidence="2" key="1">
    <citation type="submission" date="2018-04" db="EMBL/GenBank/DDBJ databases">
        <title>Submission of carbapenemase encoding plasmids from multiple species.</title>
        <authorList>
            <person name="Witteveen S."/>
            <person name="Landman F."/>
        </authorList>
    </citation>
    <scope>NUCLEOTIDE SEQUENCE</scope>
    <source>
        <strain evidence="2">RIVM0002</strain>
        <strain evidence="3">RIVM0061</strain>
        <plasmid evidence="2">pRIVM0002_IMP-4_171109_B03</plasmid>
        <plasmid evidence="3">pRIVM0061_IMP-4_171109_B01</plasmid>
    </source>
</reference>
<dbReference type="EMBL" id="MH220285">
    <property type="protein sequence ID" value="AXK00162.1"/>
    <property type="molecule type" value="Genomic_DNA"/>
</dbReference>
<dbReference type="EMBL" id="MH220287">
    <property type="protein sequence ID" value="AXK00650.1"/>
    <property type="molecule type" value="Genomic_DNA"/>
</dbReference>
<geneLocation type="plasmid" evidence="3">
    <name>pRIVM0061_IMP-4_171109_B01</name>
</geneLocation>
<keyword evidence="1" id="KW-0472">Membrane</keyword>
<dbReference type="EMBL" id="CP089052">
    <property type="protein sequence ID" value="UYF73620.1"/>
    <property type="molecule type" value="Genomic_DNA"/>
</dbReference>
<geneLocation type="plasmid" evidence="4 5">
    <name>pRIVM_C010559_1</name>
</geneLocation>
<name>A0A499RG39_9GAMM</name>
<gene>
    <name evidence="4" type="ORF">LSO60_16695</name>
</gene>
<evidence type="ECO:0000256" key="1">
    <source>
        <dbReference type="SAM" id="Phobius"/>
    </source>
</evidence>
<proteinExistence type="predicted"/>
<sequence>MAQSLKFLLIPLAMLASVVVLALVFHGMGDSYSKVMYAVWFFPLLLMYLAVAPTYYIYRKLPIHNKTALPLLIGTVTVYLLLFYFVFPVPAKVQHDYLSQIKGLQESNEGFNSINTMLTKKEVCRDGRLNGFEYFLLKKSLNDDVDMLMKKQHLVMFSTDRTNTNAIKICNEDIVK</sequence>
<organism evidence="2">
    <name type="scientific">Acinetobacter ursingii</name>
    <dbReference type="NCBI Taxonomy" id="108980"/>
    <lineage>
        <taxon>Bacteria</taxon>
        <taxon>Pseudomonadati</taxon>
        <taxon>Pseudomonadota</taxon>
        <taxon>Gammaproteobacteria</taxon>
        <taxon>Moraxellales</taxon>
        <taxon>Moraxellaceae</taxon>
        <taxon>Acinetobacter</taxon>
    </lineage>
</organism>
<keyword evidence="2" id="KW-0614">Plasmid</keyword>
<feature type="transmembrane region" description="Helical" evidence="1">
    <location>
        <begin position="7"/>
        <end position="25"/>
    </location>
</feature>
<protein>
    <submittedName>
        <fullName evidence="2">Uncharacterized protein</fullName>
    </submittedName>
</protein>
<geneLocation type="plasmid" evidence="2">
    <name>pRIVM0002_IMP-4_171109_B03</name>
</geneLocation>
<accession>A0A499RG39</accession>
<feature type="transmembrane region" description="Helical" evidence="1">
    <location>
        <begin position="69"/>
        <end position="87"/>
    </location>
</feature>
<evidence type="ECO:0000313" key="5">
    <source>
        <dbReference type="Proteomes" id="UP001164064"/>
    </source>
</evidence>
<reference evidence="4" key="2">
    <citation type="journal article" date="2022" name="J Glob Antimicrob Resist">
        <title>Comparative analysis of IMP-4- and OXA-58-containing plasmids of three carbapenemase-producing Acinetobacter ursingii strains in the Netherlands.</title>
        <authorList>
            <person name="Hendrickx A.P.A."/>
            <person name="Schade R.P."/>
            <person name="Landman F."/>
            <person name="Bosch T."/>
            <person name="Schouls L.M."/>
            <person name="van Dijk K."/>
        </authorList>
    </citation>
    <scope>NUCLEOTIDE SEQUENCE</scope>
    <source>
        <strain evidence="4">RIVM_C010559</strain>
        <plasmid evidence="4 5">pRIVM_C010559_1</plasmid>
    </source>
</reference>
<keyword evidence="1" id="KW-1133">Transmembrane helix</keyword>
<evidence type="ECO:0000313" key="2">
    <source>
        <dbReference type="EMBL" id="AXK00162.1"/>
    </source>
</evidence>
<feature type="transmembrane region" description="Helical" evidence="1">
    <location>
        <begin position="37"/>
        <end position="57"/>
    </location>
</feature>